<evidence type="ECO:0008006" key="7">
    <source>
        <dbReference type="Google" id="ProtNLM"/>
    </source>
</evidence>
<evidence type="ECO:0000256" key="1">
    <source>
        <dbReference type="SAM" id="MobiDB-lite"/>
    </source>
</evidence>
<dbReference type="SUPFAM" id="SSF51261">
    <property type="entry name" value="Duplicated hybrid motif"/>
    <property type="match status" value="1"/>
</dbReference>
<evidence type="ECO:0000259" key="3">
    <source>
        <dbReference type="Pfam" id="PF01551"/>
    </source>
</evidence>
<feature type="region of interest" description="Disordered" evidence="1">
    <location>
        <begin position="363"/>
        <end position="385"/>
    </location>
</feature>
<gene>
    <name evidence="5" type="ORF">BOX37_28310</name>
</gene>
<organism evidence="5 6">
    <name type="scientific">Nocardia mangyaensis</name>
    <dbReference type="NCBI Taxonomy" id="2213200"/>
    <lineage>
        <taxon>Bacteria</taxon>
        <taxon>Bacillati</taxon>
        <taxon>Actinomycetota</taxon>
        <taxon>Actinomycetes</taxon>
        <taxon>Mycobacteriales</taxon>
        <taxon>Nocardiaceae</taxon>
        <taxon>Nocardia</taxon>
    </lineage>
</organism>
<dbReference type="EMBL" id="CP018082">
    <property type="protein sequence ID" value="APE37189.1"/>
    <property type="molecule type" value="Genomic_DNA"/>
</dbReference>
<name>A0A1J0VYV8_9NOCA</name>
<evidence type="ECO:0000259" key="4">
    <source>
        <dbReference type="Pfam" id="PF26571"/>
    </source>
</evidence>
<dbReference type="KEGG" id="nsl:BOX37_28310"/>
<evidence type="ECO:0000313" key="6">
    <source>
        <dbReference type="Proteomes" id="UP000183810"/>
    </source>
</evidence>
<dbReference type="Gene3D" id="1.10.530.10">
    <property type="match status" value="1"/>
</dbReference>
<evidence type="ECO:0000313" key="5">
    <source>
        <dbReference type="EMBL" id="APE37189.1"/>
    </source>
</evidence>
<dbReference type="CDD" id="cd13399">
    <property type="entry name" value="Slt35-like"/>
    <property type="match status" value="1"/>
</dbReference>
<sequence length="550" mass="56631">MSSAARATVAVVGATLMLLGLLLFAGVAEKGGCAPSAMPSGASSATGDARTMPMAEGSYTLTSGFGMRWGTRHQGQDFAAAPKTAIYAVADGLVVRVGAASGFGIWVVIDHNIDGETVSSVYGHMFADDVRVEQGQNVRIGQLIAGVGYNGETVPAGPDGAHLHLEIWTQGGRFGGGTAIDPMPWLLQGNVDQSTSVATSSAVSPPTTSVSDAPVAGAGTAAGAELPEMPASIGLERGLQVDSIRLARTIVQRFPQVQKIYGQREDDRPDHPSGRAIDIMIPDPTSGDGKALGDQIADFVLTNSIALRIDYLIWRQTYRAASGESNLMEDRGGATANHMDHVHVTTLGGGYPDGSPIGSAATNPPGTSTASKCGPSAGEADLAPNTVPTDLDPWYRLGGTVCPQISASLLAAQGKKESGFQRGLTSSAGAQGLAQFLPGTAAALASDGQPYVIDADGNGVASVWEDGDAIIGQARYLCDIADHVDTWIEQGKVVAPNGAVELYLAGYNAGEHAVLRSGGFPTGSSDYEVQTRPYVANILAMATQMSTTMS</sequence>
<dbReference type="SUPFAM" id="SSF53955">
    <property type="entry name" value="Lysozyme-like"/>
    <property type="match status" value="1"/>
</dbReference>
<dbReference type="InterPro" id="IPR023346">
    <property type="entry name" value="Lysozyme-like_dom_sf"/>
</dbReference>
<dbReference type="InterPro" id="IPR058593">
    <property type="entry name" value="ARB_07466-like_C"/>
</dbReference>
<dbReference type="GO" id="GO:0004222">
    <property type="term" value="F:metalloendopeptidase activity"/>
    <property type="evidence" value="ECO:0007669"/>
    <property type="project" value="TreeGrafter"/>
</dbReference>
<accession>A0A1J0VYV8</accession>
<feature type="domain" description="M23ase beta-sheet core" evidence="3">
    <location>
        <begin position="72"/>
        <end position="172"/>
    </location>
</feature>
<dbReference type="OrthoDB" id="2989771at2"/>
<dbReference type="Proteomes" id="UP000183810">
    <property type="component" value="Chromosome"/>
</dbReference>
<dbReference type="Pfam" id="PF01464">
    <property type="entry name" value="SLT"/>
    <property type="match status" value="1"/>
</dbReference>
<reference evidence="5" key="1">
    <citation type="submission" date="2016-11" db="EMBL/GenBank/DDBJ databases">
        <authorList>
            <person name="Jaros S."/>
            <person name="Januszkiewicz K."/>
            <person name="Wedrychowicz H."/>
        </authorList>
    </citation>
    <scope>NUCLEOTIDE SEQUENCE [LARGE SCALE GENOMIC DNA]</scope>
    <source>
        <strain evidence="5">Y48</strain>
    </source>
</reference>
<dbReference type="Pfam" id="PF26571">
    <property type="entry name" value="VldE"/>
    <property type="match status" value="1"/>
</dbReference>
<dbReference type="Gene3D" id="2.70.70.10">
    <property type="entry name" value="Glucose Permease (Domain IIA)"/>
    <property type="match status" value="1"/>
</dbReference>
<feature type="domain" description="ARB-07466-like C-terminal" evidence="4">
    <location>
        <begin position="237"/>
        <end position="339"/>
    </location>
</feature>
<dbReference type="InterPro" id="IPR016047">
    <property type="entry name" value="M23ase_b-sheet_dom"/>
</dbReference>
<feature type="domain" description="Transglycosylase SLT" evidence="2">
    <location>
        <begin position="404"/>
        <end position="517"/>
    </location>
</feature>
<dbReference type="AlphaFoldDB" id="A0A1J0VYV8"/>
<proteinExistence type="predicted"/>
<dbReference type="PANTHER" id="PTHR21666:SF270">
    <property type="entry name" value="MUREIN HYDROLASE ACTIVATOR ENVC"/>
    <property type="match status" value="1"/>
</dbReference>
<keyword evidence="6" id="KW-1185">Reference proteome</keyword>
<evidence type="ECO:0000259" key="2">
    <source>
        <dbReference type="Pfam" id="PF01464"/>
    </source>
</evidence>
<dbReference type="Pfam" id="PF01551">
    <property type="entry name" value="Peptidase_M23"/>
    <property type="match status" value="1"/>
</dbReference>
<dbReference type="InterPro" id="IPR050570">
    <property type="entry name" value="Cell_wall_metabolism_enzyme"/>
</dbReference>
<dbReference type="InterPro" id="IPR011055">
    <property type="entry name" value="Dup_hybrid_motif"/>
</dbReference>
<dbReference type="PANTHER" id="PTHR21666">
    <property type="entry name" value="PEPTIDASE-RELATED"/>
    <property type="match status" value="1"/>
</dbReference>
<protein>
    <recommendedName>
        <fullName evidence="7">Peptidase M23</fullName>
    </recommendedName>
</protein>
<dbReference type="CDD" id="cd12797">
    <property type="entry name" value="M23_peptidase"/>
    <property type="match status" value="1"/>
</dbReference>
<dbReference type="InterPro" id="IPR008258">
    <property type="entry name" value="Transglycosylase_SLT_dom_1"/>
</dbReference>